<dbReference type="SUPFAM" id="SSF52172">
    <property type="entry name" value="CheY-like"/>
    <property type="match status" value="2"/>
</dbReference>
<dbReference type="PANTHER" id="PTHR43547:SF2">
    <property type="entry name" value="HYBRID SIGNAL TRANSDUCTION HISTIDINE KINASE C"/>
    <property type="match status" value="1"/>
</dbReference>
<feature type="domain" description="Response regulatory" evidence="6">
    <location>
        <begin position="402"/>
        <end position="518"/>
    </location>
</feature>
<reference evidence="7 8" key="1">
    <citation type="submission" date="2023-01" db="EMBL/GenBank/DDBJ databases">
        <title>Novel species of the genus Asticcacaulis isolated from rivers.</title>
        <authorList>
            <person name="Lu H."/>
        </authorList>
    </citation>
    <scope>NUCLEOTIDE SEQUENCE [LARGE SCALE GENOMIC DNA]</scope>
    <source>
        <strain evidence="7 8">DXS10W</strain>
    </source>
</reference>
<sequence>MNTPAPILLVDDLEENLLALEALLRRDGLTILKARSGVEALEILLRQEVALALLDVQMPEMDGFELAETLRGAERTRRIPIIFLTAGTTDRERRFRGYEAGAVDFLQKPIEGDILKSKVEVFVELYAQRRQIAQQRDALLAQTDEIRRTSEALRDADHRKDVFLATLAHELRNPMAPIRNGLQILRMAPDSPMAAQVRDMMDRQMTHLVRLVDDLLDVSRVSQGKIELKREHLTLRSVVEAAVETARPVIDLAGHTFTLDLPAEELWVDGDLTRLAQIVANLLNNAAKYTPESGRIGLSLRRDGTEAVIRVSDTGLGIDADMLPKVFELFTQVDRNIHRAQGGLGIGLALAQKLVALHGGSIHAESAGANKGSTFELRLPLAEAPHATADGLSEAQTARALNVLVVDDNRESARTTSWMLDLIGHHTRTVHDGIAALAAADSETPDVILLDIGMPGLNGYEVCRELRKRPQLQETVVIAQTGWGQDSDRQAAFEAGFNHHLTKPVNLDSLSRLLADIRA</sequence>
<dbReference type="InterPro" id="IPR003594">
    <property type="entry name" value="HATPase_dom"/>
</dbReference>
<keyword evidence="8" id="KW-1185">Reference proteome</keyword>
<dbReference type="SMART" id="SM00387">
    <property type="entry name" value="HATPase_c"/>
    <property type="match status" value="1"/>
</dbReference>
<dbReference type="PROSITE" id="PS50110">
    <property type="entry name" value="RESPONSE_REGULATORY"/>
    <property type="match status" value="2"/>
</dbReference>
<comment type="caution">
    <text evidence="7">The sequence shown here is derived from an EMBL/GenBank/DDBJ whole genome shotgun (WGS) entry which is preliminary data.</text>
</comment>
<evidence type="ECO:0000256" key="4">
    <source>
        <dbReference type="PROSITE-ProRule" id="PRU00169"/>
    </source>
</evidence>
<evidence type="ECO:0000256" key="2">
    <source>
        <dbReference type="ARBA" id="ARBA00012438"/>
    </source>
</evidence>
<dbReference type="CDD" id="cd00082">
    <property type="entry name" value="HisKA"/>
    <property type="match status" value="1"/>
</dbReference>
<feature type="modified residue" description="4-aspartylphosphate" evidence="4">
    <location>
        <position position="451"/>
    </location>
</feature>
<dbReference type="SMART" id="SM00448">
    <property type="entry name" value="REC"/>
    <property type="match status" value="2"/>
</dbReference>
<dbReference type="Proteomes" id="UP001216595">
    <property type="component" value="Unassembled WGS sequence"/>
</dbReference>
<dbReference type="Gene3D" id="3.30.565.10">
    <property type="entry name" value="Histidine kinase-like ATPase, C-terminal domain"/>
    <property type="match status" value="1"/>
</dbReference>
<dbReference type="InterPro" id="IPR004358">
    <property type="entry name" value="Sig_transdc_His_kin-like_C"/>
</dbReference>
<dbReference type="SUPFAM" id="SSF55874">
    <property type="entry name" value="ATPase domain of HSP90 chaperone/DNA topoisomerase II/histidine kinase"/>
    <property type="match status" value="1"/>
</dbReference>
<dbReference type="InterPro" id="IPR036890">
    <property type="entry name" value="HATPase_C_sf"/>
</dbReference>
<feature type="modified residue" description="4-aspartylphosphate" evidence="4">
    <location>
        <position position="55"/>
    </location>
</feature>
<dbReference type="InterPro" id="IPR003661">
    <property type="entry name" value="HisK_dim/P_dom"/>
</dbReference>
<comment type="catalytic activity">
    <reaction evidence="1">
        <text>ATP + protein L-histidine = ADP + protein N-phospho-L-histidine.</text>
        <dbReference type="EC" id="2.7.13.3"/>
    </reaction>
</comment>
<accession>A0ABT5ID01</accession>
<dbReference type="SUPFAM" id="SSF47384">
    <property type="entry name" value="Homodimeric domain of signal transducing histidine kinase"/>
    <property type="match status" value="1"/>
</dbReference>
<evidence type="ECO:0000256" key="1">
    <source>
        <dbReference type="ARBA" id="ARBA00000085"/>
    </source>
</evidence>
<dbReference type="InterPro" id="IPR001789">
    <property type="entry name" value="Sig_transdc_resp-reg_receiver"/>
</dbReference>
<evidence type="ECO:0000313" key="7">
    <source>
        <dbReference type="EMBL" id="MDC7694054.1"/>
    </source>
</evidence>
<keyword evidence="3 4" id="KW-0597">Phosphoprotein</keyword>
<dbReference type="Pfam" id="PF00512">
    <property type="entry name" value="HisKA"/>
    <property type="match status" value="1"/>
</dbReference>
<dbReference type="Gene3D" id="3.40.50.2300">
    <property type="match status" value="2"/>
</dbReference>
<evidence type="ECO:0000313" key="8">
    <source>
        <dbReference type="Proteomes" id="UP001216595"/>
    </source>
</evidence>
<feature type="domain" description="Response regulatory" evidence="6">
    <location>
        <begin position="6"/>
        <end position="123"/>
    </location>
</feature>
<dbReference type="InterPro" id="IPR036097">
    <property type="entry name" value="HisK_dim/P_sf"/>
</dbReference>
<dbReference type="SMART" id="SM00388">
    <property type="entry name" value="HisKA"/>
    <property type="match status" value="1"/>
</dbReference>
<dbReference type="Gene3D" id="1.10.287.130">
    <property type="match status" value="1"/>
</dbReference>
<dbReference type="Pfam" id="PF02518">
    <property type="entry name" value="HATPase_c"/>
    <property type="match status" value="1"/>
</dbReference>
<gene>
    <name evidence="7" type="ORF">PQU94_07130</name>
</gene>
<name>A0ABT5ID01_9CAUL</name>
<protein>
    <recommendedName>
        <fullName evidence="2">histidine kinase</fullName>
        <ecNumber evidence="2">2.7.13.3</ecNumber>
    </recommendedName>
</protein>
<dbReference type="PRINTS" id="PR00344">
    <property type="entry name" value="BCTRLSENSOR"/>
</dbReference>
<proteinExistence type="predicted"/>
<dbReference type="RefSeq" id="WP_272740773.1">
    <property type="nucleotide sequence ID" value="NZ_JAQQKW010000003.1"/>
</dbReference>
<feature type="domain" description="Histidine kinase" evidence="5">
    <location>
        <begin position="166"/>
        <end position="383"/>
    </location>
</feature>
<evidence type="ECO:0000259" key="5">
    <source>
        <dbReference type="PROSITE" id="PS50109"/>
    </source>
</evidence>
<dbReference type="CDD" id="cd17580">
    <property type="entry name" value="REC_2_DhkD-like"/>
    <property type="match status" value="1"/>
</dbReference>
<organism evidence="7 8">
    <name type="scientific">Asticcacaulis currens</name>
    <dbReference type="NCBI Taxonomy" id="2984210"/>
    <lineage>
        <taxon>Bacteria</taxon>
        <taxon>Pseudomonadati</taxon>
        <taxon>Pseudomonadota</taxon>
        <taxon>Alphaproteobacteria</taxon>
        <taxon>Caulobacterales</taxon>
        <taxon>Caulobacteraceae</taxon>
        <taxon>Asticcacaulis</taxon>
    </lineage>
</organism>
<dbReference type="PANTHER" id="PTHR43547">
    <property type="entry name" value="TWO-COMPONENT HISTIDINE KINASE"/>
    <property type="match status" value="1"/>
</dbReference>
<evidence type="ECO:0000259" key="6">
    <source>
        <dbReference type="PROSITE" id="PS50110"/>
    </source>
</evidence>
<dbReference type="InterPro" id="IPR011006">
    <property type="entry name" value="CheY-like_superfamily"/>
</dbReference>
<dbReference type="Pfam" id="PF00072">
    <property type="entry name" value="Response_reg"/>
    <property type="match status" value="2"/>
</dbReference>
<dbReference type="InterPro" id="IPR005467">
    <property type="entry name" value="His_kinase_dom"/>
</dbReference>
<dbReference type="PROSITE" id="PS50109">
    <property type="entry name" value="HIS_KIN"/>
    <property type="match status" value="1"/>
</dbReference>
<dbReference type="EMBL" id="JAQQKW010000003">
    <property type="protein sequence ID" value="MDC7694054.1"/>
    <property type="molecule type" value="Genomic_DNA"/>
</dbReference>
<evidence type="ECO:0000256" key="3">
    <source>
        <dbReference type="ARBA" id="ARBA00022553"/>
    </source>
</evidence>
<dbReference type="EC" id="2.7.13.3" evidence="2"/>